<evidence type="ECO:0000313" key="1">
    <source>
        <dbReference type="EMBL" id="CAD7626620.1"/>
    </source>
</evidence>
<reference evidence="1" key="1">
    <citation type="submission" date="2020-11" db="EMBL/GenBank/DDBJ databases">
        <authorList>
            <person name="Tran Van P."/>
        </authorList>
    </citation>
    <scope>NUCLEOTIDE SEQUENCE</scope>
</reference>
<proteinExistence type="predicted"/>
<sequence>MTLRFSRLFNTTQLNFSSLRELIRVESSEGTKAVEVDADESTEAFIKKVCTRDGSDGHSVLTMTHVFLSHH</sequence>
<accession>A0A7R9KR42</accession>
<protein>
    <submittedName>
        <fullName evidence="1">Uncharacterized protein</fullName>
    </submittedName>
</protein>
<evidence type="ECO:0000313" key="2">
    <source>
        <dbReference type="Proteomes" id="UP000759131"/>
    </source>
</evidence>
<dbReference type="EMBL" id="CAJPIZ010003992">
    <property type="protein sequence ID" value="CAG2107050.1"/>
    <property type="molecule type" value="Genomic_DNA"/>
</dbReference>
<name>A0A7R9KR42_9ACAR</name>
<dbReference type="EMBL" id="OC858567">
    <property type="protein sequence ID" value="CAD7626620.1"/>
    <property type="molecule type" value="Genomic_DNA"/>
</dbReference>
<dbReference type="Proteomes" id="UP000759131">
    <property type="component" value="Unassembled WGS sequence"/>
</dbReference>
<organism evidence="1">
    <name type="scientific">Medioppia subpectinata</name>
    <dbReference type="NCBI Taxonomy" id="1979941"/>
    <lineage>
        <taxon>Eukaryota</taxon>
        <taxon>Metazoa</taxon>
        <taxon>Ecdysozoa</taxon>
        <taxon>Arthropoda</taxon>
        <taxon>Chelicerata</taxon>
        <taxon>Arachnida</taxon>
        <taxon>Acari</taxon>
        <taxon>Acariformes</taxon>
        <taxon>Sarcoptiformes</taxon>
        <taxon>Oribatida</taxon>
        <taxon>Brachypylina</taxon>
        <taxon>Oppioidea</taxon>
        <taxon>Oppiidae</taxon>
        <taxon>Medioppia</taxon>
    </lineage>
</organism>
<keyword evidence="2" id="KW-1185">Reference proteome</keyword>
<gene>
    <name evidence="1" type="ORF">OSB1V03_LOCUS7053</name>
</gene>
<dbReference type="AlphaFoldDB" id="A0A7R9KR42"/>